<evidence type="ECO:0000256" key="9">
    <source>
        <dbReference type="ARBA" id="ARBA00023136"/>
    </source>
</evidence>
<keyword evidence="9" id="KW-0472">Membrane</keyword>
<dbReference type="InterPro" id="IPR018297">
    <property type="entry name" value="A/G_cyclase_CS"/>
</dbReference>
<dbReference type="GO" id="GO:0005886">
    <property type="term" value="C:plasma membrane"/>
    <property type="evidence" value="ECO:0007669"/>
    <property type="project" value="UniProtKB-SubCell"/>
</dbReference>
<evidence type="ECO:0000256" key="10">
    <source>
        <dbReference type="ARBA" id="ARBA00023180"/>
    </source>
</evidence>
<evidence type="ECO:0000313" key="15">
    <source>
        <dbReference type="EMBL" id="CAG5123598.1"/>
    </source>
</evidence>
<dbReference type="GO" id="GO:0000166">
    <property type="term" value="F:nucleotide binding"/>
    <property type="evidence" value="ECO:0007669"/>
    <property type="project" value="UniProtKB-KW"/>
</dbReference>
<dbReference type="InterPro" id="IPR001054">
    <property type="entry name" value="A/G_cyclase"/>
</dbReference>
<name>A0A8S3Z5M8_9EUPU</name>
<keyword evidence="5" id="KW-0812">Transmembrane</keyword>
<dbReference type="PROSITE" id="PS50125">
    <property type="entry name" value="GUANYLATE_CYCLASE_2"/>
    <property type="match status" value="1"/>
</dbReference>
<comment type="similarity">
    <text evidence="13">Belongs to the adenylyl cyclase class-4/guanylyl cyclase family.</text>
</comment>
<dbReference type="GO" id="GO:0035556">
    <property type="term" value="P:intracellular signal transduction"/>
    <property type="evidence" value="ECO:0007669"/>
    <property type="project" value="InterPro"/>
</dbReference>
<dbReference type="EC" id="4.6.1.2" evidence="3"/>
<evidence type="ECO:0000256" key="12">
    <source>
        <dbReference type="ARBA" id="ARBA00023293"/>
    </source>
</evidence>
<evidence type="ECO:0000313" key="16">
    <source>
        <dbReference type="Proteomes" id="UP000678393"/>
    </source>
</evidence>
<dbReference type="OrthoDB" id="60033at2759"/>
<dbReference type="InterPro" id="IPR011645">
    <property type="entry name" value="HNOB_dom_associated"/>
</dbReference>
<evidence type="ECO:0000256" key="8">
    <source>
        <dbReference type="ARBA" id="ARBA00022989"/>
    </source>
</evidence>
<keyword evidence="12" id="KW-0141">cGMP biosynthesis</keyword>
<dbReference type="PANTHER" id="PTHR11920">
    <property type="entry name" value="GUANYLYL CYCLASE"/>
    <property type="match status" value="1"/>
</dbReference>
<evidence type="ECO:0000256" key="2">
    <source>
        <dbReference type="ARBA" id="ARBA00004479"/>
    </source>
</evidence>
<dbReference type="InterPro" id="IPR050401">
    <property type="entry name" value="Cyclic_nucleotide_synthase"/>
</dbReference>
<keyword evidence="16" id="KW-1185">Reference proteome</keyword>
<evidence type="ECO:0000256" key="13">
    <source>
        <dbReference type="RuleBase" id="RU000405"/>
    </source>
</evidence>
<dbReference type="Proteomes" id="UP000678393">
    <property type="component" value="Unassembled WGS sequence"/>
</dbReference>
<reference evidence="15" key="1">
    <citation type="submission" date="2021-04" db="EMBL/GenBank/DDBJ databases">
        <authorList>
            <consortium name="Molecular Ecology Group"/>
        </authorList>
    </citation>
    <scope>NUCLEOTIDE SEQUENCE</scope>
</reference>
<keyword evidence="8" id="KW-1133">Transmembrane helix</keyword>
<dbReference type="AlphaFoldDB" id="A0A8S3Z5M8"/>
<evidence type="ECO:0000256" key="5">
    <source>
        <dbReference type="ARBA" id="ARBA00022692"/>
    </source>
</evidence>
<organism evidence="15 16">
    <name type="scientific">Candidula unifasciata</name>
    <dbReference type="NCBI Taxonomy" id="100452"/>
    <lineage>
        <taxon>Eukaryota</taxon>
        <taxon>Metazoa</taxon>
        <taxon>Spiralia</taxon>
        <taxon>Lophotrochozoa</taxon>
        <taxon>Mollusca</taxon>
        <taxon>Gastropoda</taxon>
        <taxon>Heterobranchia</taxon>
        <taxon>Euthyneura</taxon>
        <taxon>Panpulmonata</taxon>
        <taxon>Eupulmonata</taxon>
        <taxon>Stylommatophora</taxon>
        <taxon>Helicina</taxon>
        <taxon>Helicoidea</taxon>
        <taxon>Geomitridae</taxon>
        <taxon>Candidula</taxon>
    </lineage>
</organism>
<keyword evidence="4" id="KW-1003">Cell membrane</keyword>
<keyword evidence="10" id="KW-0325">Glycoprotein</keyword>
<dbReference type="GO" id="GO:0001653">
    <property type="term" value="F:peptide receptor activity"/>
    <property type="evidence" value="ECO:0007669"/>
    <property type="project" value="TreeGrafter"/>
</dbReference>
<dbReference type="Gene3D" id="6.10.250.780">
    <property type="match status" value="1"/>
</dbReference>
<evidence type="ECO:0000256" key="11">
    <source>
        <dbReference type="ARBA" id="ARBA00023239"/>
    </source>
</evidence>
<dbReference type="Gene3D" id="3.30.70.1230">
    <property type="entry name" value="Nucleotide cyclase"/>
    <property type="match status" value="1"/>
</dbReference>
<evidence type="ECO:0000259" key="14">
    <source>
        <dbReference type="PROSITE" id="PS50125"/>
    </source>
</evidence>
<keyword evidence="11 13" id="KW-0456">Lyase</keyword>
<dbReference type="PROSITE" id="PS00452">
    <property type="entry name" value="GUANYLATE_CYCLASE_1"/>
    <property type="match status" value="1"/>
</dbReference>
<dbReference type="EMBL" id="CAJHNH020001562">
    <property type="protein sequence ID" value="CAG5123598.1"/>
    <property type="molecule type" value="Genomic_DNA"/>
</dbReference>
<evidence type="ECO:0000256" key="1">
    <source>
        <dbReference type="ARBA" id="ARBA00004236"/>
    </source>
</evidence>
<dbReference type="Pfam" id="PF00211">
    <property type="entry name" value="Guanylate_cyc"/>
    <property type="match status" value="1"/>
</dbReference>
<accession>A0A8S3Z5M8</accession>
<dbReference type="InterPro" id="IPR029787">
    <property type="entry name" value="Nucleotide_cyclase"/>
</dbReference>
<comment type="caution">
    <text evidence="15">The sequence shown here is derived from an EMBL/GenBank/DDBJ whole genome shotgun (WGS) entry which is preliminary data.</text>
</comment>
<comment type="subcellular location">
    <subcellularLocation>
        <location evidence="1">Cell membrane</location>
    </subcellularLocation>
    <subcellularLocation>
        <location evidence="2">Membrane</location>
        <topology evidence="2">Single-pass type I membrane protein</topology>
    </subcellularLocation>
</comment>
<gene>
    <name evidence="15" type="ORF">CUNI_LOCUS9156</name>
</gene>
<dbReference type="PANTHER" id="PTHR11920:SF501">
    <property type="entry name" value="GUANYLATE CYCLASE 32E"/>
    <property type="match status" value="1"/>
</dbReference>
<feature type="non-terminal residue" evidence="15">
    <location>
        <position position="218"/>
    </location>
</feature>
<keyword evidence="6" id="KW-0732">Signal</keyword>
<evidence type="ECO:0000256" key="6">
    <source>
        <dbReference type="ARBA" id="ARBA00022729"/>
    </source>
</evidence>
<protein>
    <recommendedName>
        <fullName evidence="3">guanylate cyclase</fullName>
        <ecNumber evidence="3">4.6.1.2</ecNumber>
    </recommendedName>
</protein>
<evidence type="ECO:0000256" key="3">
    <source>
        <dbReference type="ARBA" id="ARBA00012202"/>
    </source>
</evidence>
<keyword evidence="7" id="KW-0547">Nucleotide-binding</keyword>
<dbReference type="Pfam" id="PF07701">
    <property type="entry name" value="HNOBA"/>
    <property type="match status" value="1"/>
</dbReference>
<dbReference type="GO" id="GO:0004016">
    <property type="term" value="F:adenylate cyclase activity"/>
    <property type="evidence" value="ECO:0007669"/>
    <property type="project" value="TreeGrafter"/>
</dbReference>
<dbReference type="GO" id="GO:0004383">
    <property type="term" value="F:guanylate cyclase activity"/>
    <property type="evidence" value="ECO:0007669"/>
    <property type="project" value="UniProtKB-EC"/>
</dbReference>
<evidence type="ECO:0000256" key="4">
    <source>
        <dbReference type="ARBA" id="ARBA00022475"/>
    </source>
</evidence>
<sequence>MLDKVTREADLQAQELEEEKNKSDQLLYQMLPPTVADCLKKQIEVKPETFQSATVYFSDIQGFTELSSVSEPIEIVNFLNDVYYKFDNIIEKYKVYKVETIGDAYVVCSGVPVKVDNHASEIAKMALHIMSCSSDLKVFHRPEHKFHMRIGMHSGPVAAGVVGRTMPRYCLFGDTVNTASRMESTSLAGRIQISQQCKDLLDNDVGFHYEAREPIHVK</sequence>
<evidence type="ECO:0000256" key="7">
    <source>
        <dbReference type="ARBA" id="ARBA00022741"/>
    </source>
</evidence>
<dbReference type="CDD" id="cd07302">
    <property type="entry name" value="CHD"/>
    <property type="match status" value="1"/>
</dbReference>
<dbReference type="FunFam" id="3.30.70.1230:FF:000050">
    <property type="entry name" value="Guanylate cyclase"/>
    <property type="match status" value="1"/>
</dbReference>
<feature type="domain" description="Guanylate cyclase" evidence="14">
    <location>
        <begin position="54"/>
        <end position="183"/>
    </location>
</feature>
<dbReference type="SUPFAM" id="SSF55073">
    <property type="entry name" value="Nucleotide cyclase"/>
    <property type="match status" value="1"/>
</dbReference>
<dbReference type="GO" id="GO:0007168">
    <property type="term" value="P:receptor guanylyl cyclase signaling pathway"/>
    <property type="evidence" value="ECO:0007669"/>
    <property type="project" value="TreeGrafter"/>
</dbReference>
<proteinExistence type="inferred from homology"/>
<dbReference type="SMART" id="SM00044">
    <property type="entry name" value="CYCc"/>
    <property type="match status" value="1"/>
</dbReference>